<comment type="caution">
    <text evidence="1">The sequence shown here is derived from an EMBL/GenBank/DDBJ whole genome shotgun (WGS) entry which is preliminary data.</text>
</comment>
<protein>
    <submittedName>
        <fullName evidence="1">Uncharacterized protein</fullName>
    </submittedName>
</protein>
<accession>A0A5B7HN91</accession>
<gene>
    <name evidence="1" type="ORF">E2C01_064450</name>
</gene>
<organism evidence="1 2">
    <name type="scientific">Portunus trituberculatus</name>
    <name type="common">Swimming crab</name>
    <name type="synonym">Neptunus trituberculatus</name>
    <dbReference type="NCBI Taxonomy" id="210409"/>
    <lineage>
        <taxon>Eukaryota</taxon>
        <taxon>Metazoa</taxon>
        <taxon>Ecdysozoa</taxon>
        <taxon>Arthropoda</taxon>
        <taxon>Crustacea</taxon>
        <taxon>Multicrustacea</taxon>
        <taxon>Malacostraca</taxon>
        <taxon>Eumalacostraca</taxon>
        <taxon>Eucarida</taxon>
        <taxon>Decapoda</taxon>
        <taxon>Pleocyemata</taxon>
        <taxon>Brachyura</taxon>
        <taxon>Eubrachyura</taxon>
        <taxon>Portunoidea</taxon>
        <taxon>Portunidae</taxon>
        <taxon>Portuninae</taxon>
        <taxon>Portunus</taxon>
    </lineage>
</organism>
<dbReference type="Proteomes" id="UP000324222">
    <property type="component" value="Unassembled WGS sequence"/>
</dbReference>
<sequence>MTHSLYGHKNTQLRHALQTRSGLTQCSRLGWAGLGWAGLGLQEGCWCPAAPQDPFTLHVLLPEVTFLLRCLTRVIYAHVAGRVFLLDVGSTRNASRYSPHKRD</sequence>
<proteinExistence type="predicted"/>
<dbReference type="AlphaFoldDB" id="A0A5B7HN91"/>
<dbReference type="EMBL" id="VSRR010030756">
    <property type="protein sequence ID" value="MPC70208.1"/>
    <property type="molecule type" value="Genomic_DNA"/>
</dbReference>
<evidence type="ECO:0000313" key="1">
    <source>
        <dbReference type="EMBL" id="MPC70208.1"/>
    </source>
</evidence>
<name>A0A5B7HN91_PORTR</name>
<keyword evidence="2" id="KW-1185">Reference proteome</keyword>
<evidence type="ECO:0000313" key="2">
    <source>
        <dbReference type="Proteomes" id="UP000324222"/>
    </source>
</evidence>
<reference evidence="1 2" key="1">
    <citation type="submission" date="2019-05" db="EMBL/GenBank/DDBJ databases">
        <title>Another draft genome of Portunus trituberculatus and its Hox gene families provides insights of decapod evolution.</title>
        <authorList>
            <person name="Jeong J.-H."/>
            <person name="Song I."/>
            <person name="Kim S."/>
            <person name="Choi T."/>
            <person name="Kim D."/>
            <person name="Ryu S."/>
            <person name="Kim W."/>
        </authorList>
    </citation>
    <scope>NUCLEOTIDE SEQUENCE [LARGE SCALE GENOMIC DNA]</scope>
    <source>
        <tissue evidence="1">Muscle</tissue>
    </source>
</reference>